<proteinExistence type="inferred from homology"/>
<dbReference type="InterPro" id="IPR036291">
    <property type="entry name" value="NAD(P)-bd_dom_sf"/>
</dbReference>
<evidence type="ECO:0000313" key="4">
    <source>
        <dbReference type="EMBL" id="MFD1936855.1"/>
    </source>
</evidence>
<dbReference type="InterPro" id="IPR002347">
    <property type="entry name" value="SDR_fam"/>
</dbReference>
<reference evidence="5" key="1">
    <citation type="journal article" date="2019" name="Int. J. Syst. Evol. Microbiol.">
        <title>The Global Catalogue of Microorganisms (GCM) 10K type strain sequencing project: providing services to taxonomists for standard genome sequencing and annotation.</title>
        <authorList>
            <consortium name="The Broad Institute Genomics Platform"/>
            <consortium name="The Broad Institute Genome Sequencing Center for Infectious Disease"/>
            <person name="Wu L."/>
            <person name="Ma J."/>
        </authorList>
    </citation>
    <scope>NUCLEOTIDE SEQUENCE [LARGE SCALE GENOMIC DNA]</scope>
    <source>
        <strain evidence="5">ICMP 6774ER</strain>
    </source>
</reference>
<dbReference type="EMBL" id="JBHUFV010000052">
    <property type="protein sequence ID" value="MFD1936855.1"/>
    <property type="molecule type" value="Genomic_DNA"/>
</dbReference>
<evidence type="ECO:0000256" key="2">
    <source>
        <dbReference type="ARBA" id="ARBA00023002"/>
    </source>
</evidence>
<evidence type="ECO:0000313" key="5">
    <source>
        <dbReference type="Proteomes" id="UP001597368"/>
    </source>
</evidence>
<protein>
    <submittedName>
        <fullName evidence="4">SDR family NAD(P)-dependent oxidoreductase</fullName>
        <ecNumber evidence="4">1.1.1.-</ecNumber>
    </submittedName>
</protein>
<dbReference type="PRINTS" id="PR00080">
    <property type="entry name" value="SDRFAMILY"/>
</dbReference>
<dbReference type="InterPro" id="IPR057326">
    <property type="entry name" value="KR_dom"/>
</dbReference>
<dbReference type="Pfam" id="PF13561">
    <property type="entry name" value="adh_short_C2"/>
    <property type="match status" value="1"/>
</dbReference>
<dbReference type="SUPFAM" id="SSF51735">
    <property type="entry name" value="NAD(P)-binding Rossmann-fold domains"/>
    <property type="match status" value="1"/>
</dbReference>
<evidence type="ECO:0000259" key="3">
    <source>
        <dbReference type="SMART" id="SM00822"/>
    </source>
</evidence>
<dbReference type="SMART" id="SM00822">
    <property type="entry name" value="PKS_KR"/>
    <property type="match status" value="1"/>
</dbReference>
<dbReference type="GO" id="GO:0016491">
    <property type="term" value="F:oxidoreductase activity"/>
    <property type="evidence" value="ECO:0007669"/>
    <property type="project" value="UniProtKB-KW"/>
</dbReference>
<keyword evidence="2 4" id="KW-0560">Oxidoreductase</keyword>
<comment type="similarity">
    <text evidence="1">Belongs to the short-chain dehydrogenases/reductases (SDR) family.</text>
</comment>
<gene>
    <name evidence="4" type="ORF">ACFSKW_35835</name>
</gene>
<organism evidence="4 5">
    <name type="scientific">Nonomuraea mangrovi</name>
    <dbReference type="NCBI Taxonomy" id="2316207"/>
    <lineage>
        <taxon>Bacteria</taxon>
        <taxon>Bacillati</taxon>
        <taxon>Actinomycetota</taxon>
        <taxon>Actinomycetes</taxon>
        <taxon>Streptosporangiales</taxon>
        <taxon>Streptosporangiaceae</taxon>
        <taxon>Nonomuraea</taxon>
    </lineage>
</organism>
<dbReference type="PRINTS" id="PR00081">
    <property type="entry name" value="GDHRDH"/>
</dbReference>
<dbReference type="RefSeq" id="WP_379577506.1">
    <property type="nucleotide sequence ID" value="NZ_JBHUFV010000052.1"/>
</dbReference>
<dbReference type="PANTHER" id="PTHR43639:SF1">
    <property type="entry name" value="SHORT-CHAIN DEHYDROGENASE_REDUCTASE FAMILY PROTEIN"/>
    <property type="match status" value="1"/>
</dbReference>
<comment type="caution">
    <text evidence="4">The sequence shown here is derived from an EMBL/GenBank/DDBJ whole genome shotgun (WGS) entry which is preliminary data.</text>
</comment>
<feature type="domain" description="Ketoreductase" evidence="3">
    <location>
        <begin position="8"/>
        <end position="192"/>
    </location>
</feature>
<dbReference type="EC" id="1.1.1.-" evidence="4"/>
<sequence length="247" mass="25157">MTAVLNGKAALVTGGSRGIGEAVALRLAEDGADVAVTYQHSHDQARAVVKRVEALGRRAVAFQADAGDPEAVTDTVSRVAAEFGRLDVLVNNAAVFPFGPLQDVRPEDFDRVLAVNVRAPFIAAQIAAGHMTEGGRIINIGSCLAGRTPFPGVTLYALSKTALTGLTKGLARDLGPRGITANVIHPGPIDTDMNPADGPGADAQSAYTALGHYGQPADIASTVAHLAGEGGRYITGASIAVDGGVTA</sequence>
<dbReference type="Gene3D" id="3.40.50.720">
    <property type="entry name" value="NAD(P)-binding Rossmann-like Domain"/>
    <property type="match status" value="1"/>
</dbReference>
<dbReference type="Proteomes" id="UP001597368">
    <property type="component" value="Unassembled WGS sequence"/>
</dbReference>
<evidence type="ECO:0000256" key="1">
    <source>
        <dbReference type="ARBA" id="ARBA00006484"/>
    </source>
</evidence>
<accession>A0ABW4T6X8</accession>
<keyword evidence="5" id="KW-1185">Reference proteome</keyword>
<dbReference type="PANTHER" id="PTHR43639">
    <property type="entry name" value="OXIDOREDUCTASE, SHORT-CHAIN DEHYDROGENASE/REDUCTASE FAMILY (AFU_ORTHOLOGUE AFUA_5G02870)"/>
    <property type="match status" value="1"/>
</dbReference>
<name>A0ABW4T6X8_9ACTN</name>